<evidence type="ECO:0000313" key="2">
    <source>
        <dbReference type="EMBL" id="CAF4462060.1"/>
    </source>
</evidence>
<comment type="caution">
    <text evidence="2">The sequence shown here is derived from an EMBL/GenBank/DDBJ whole genome shotgun (WGS) entry which is preliminary data.</text>
</comment>
<dbReference type="InterPro" id="IPR041371">
    <property type="entry name" value="GH92_N"/>
</dbReference>
<keyword evidence="3" id="KW-1185">Reference proteome</keyword>
<dbReference type="PANTHER" id="PTHR12143">
    <property type="entry name" value="PEPTIDE N-GLYCANASE PNGASE -RELATED"/>
    <property type="match status" value="1"/>
</dbReference>
<reference evidence="2" key="1">
    <citation type="submission" date="2021-02" db="EMBL/GenBank/DDBJ databases">
        <authorList>
            <person name="Nowell W R."/>
        </authorList>
    </citation>
    <scope>NUCLEOTIDE SEQUENCE</scope>
</reference>
<evidence type="ECO:0000313" key="3">
    <source>
        <dbReference type="Proteomes" id="UP000663866"/>
    </source>
</evidence>
<dbReference type="Pfam" id="PF17678">
    <property type="entry name" value="Glyco_hydro_92N"/>
    <property type="match status" value="1"/>
</dbReference>
<sequence>MNFPPVNLHIGTGGNGYGVGNLPLGVQSPYGAFRLGPDTSNTFDIPIIFEHCGGYHYSDKYINAFLHTHMFGAGLQDYGEIGVFPIQVKDDDHLQHMIASRYNYRSTFTHERERAEPGFYQVYLDTHKINVELTATEQVGVHRYSFDKFNKRHRVILVDSSYTLHTKACNQSYVDIDSSKNEITGSILFEGPFSKLSGGVTTYFVITFTNWT</sequence>
<dbReference type="InterPro" id="IPR050883">
    <property type="entry name" value="PNGase"/>
</dbReference>
<proteinExistence type="predicted"/>
<dbReference type="GO" id="GO:0000224">
    <property type="term" value="F:peptide-N4-(N-acetyl-beta-glucosaminyl)asparagine amidase activity"/>
    <property type="evidence" value="ECO:0007669"/>
    <property type="project" value="TreeGrafter"/>
</dbReference>
<dbReference type="InterPro" id="IPR014718">
    <property type="entry name" value="GH-type_carb-bd"/>
</dbReference>
<name>A0A820T675_9BILA</name>
<dbReference type="EMBL" id="CAJOBG010047796">
    <property type="protein sequence ID" value="CAF4462060.1"/>
    <property type="molecule type" value="Genomic_DNA"/>
</dbReference>
<dbReference type="PANTHER" id="PTHR12143:SF43">
    <property type="entry name" value="PUTATIVE-RELATED"/>
    <property type="match status" value="1"/>
</dbReference>
<dbReference type="GO" id="GO:0005829">
    <property type="term" value="C:cytosol"/>
    <property type="evidence" value="ECO:0007669"/>
    <property type="project" value="TreeGrafter"/>
</dbReference>
<evidence type="ECO:0000259" key="1">
    <source>
        <dbReference type="Pfam" id="PF17678"/>
    </source>
</evidence>
<organism evidence="2 3">
    <name type="scientific">Rotaria magnacalcarata</name>
    <dbReference type="NCBI Taxonomy" id="392030"/>
    <lineage>
        <taxon>Eukaryota</taxon>
        <taxon>Metazoa</taxon>
        <taxon>Spiralia</taxon>
        <taxon>Gnathifera</taxon>
        <taxon>Rotifera</taxon>
        <taxon>Eurotatoria</taxon>
        <taxon>Bdelloidea</taxon>
        <taxon>Philodinida</taxon>
        <taxon>Philodinidae</taxon>
        <taxon>Rotaria</taxon>
    </lineage>
</organism>
<dbReference type="GO" id="GO:0030246">
    <property type="term" value="F:carbohydrate binding"/>
    <property type="evidence" value="ECO:0007669"/>
    <property type="project" value="InterPro"/>
</dbReference>
<dbReference type="AlphaFoldDB" id="A0A820T675"/>
<feature type="non-terminal residue" evidence="2">
    <location>
        <position position="212"/>
    </location>
</feature>
<protein>
    <recommendedName>
        <fullName evidence="1">Glycosyl hydrolase family 92 N-terminal domain-containing protein</fullName>
    </recommendedName>
</protein>
<dbReference type="GO" id="GO:0006516">
    <property type="term" value="P:glycoprotein catabolic process"/>
    <property type="evidence" value="ECO:0007669"/>
    <property type="project" value="TreeGrafter"/>
</dbReference>
<feature type="domain" description="Glycosyl hydrolase family 92 N-terminal" evidence="1">
    <location>
        <begin position="6"/>
        <end position="209"/>
    </location>
</feature>
<dbReference type="GO" id="GO:0005634">
    <property type="term" value="C:nucleus"/>
    <property type="evidence" value="ECO:0007669"/>
    <property type="project" value="TreeGrafter"/>
</dbReference>
<gene>
    <name evidence="2" type="ORF">OVN521_LOCUS38508</name>
</gene>
<accession>A0A820T675</accession>
<dbReference type="Gene3D" id="2.70.98.10">
    <property type="match status" value="1"/>
</dbReference>
<dbReference type="Proteomes" id="UP000663866">
    <property type="component" value="Unassembled WGS sequence"/>
</dbReference>